<accession>A0A7J6DG14</accession>
<dbReference type="InterPro" id="IPR016186">
    <property type="entry name" value="C-type_lectin-like/link_sf"/>
</dbReference>
<dbReference type="AlphaFoldDB" id="A0A7J6DG14"/>
<feature type="coiled-coil region" evidence="2">
    <location>
        <begin position="272"/>
        <end position="348"/>
    </location>
</feature>
<name>A0A7J6DG14_9TELE</name>
<dbReference type="Proteomes" id="UP000579812">
    <property type="component" value="Unassembled WGS sequence"/>
</dbReference>
<gene>
    <name evidence="5" type="ORF">G5714_000248</name>
</gene>
<dbReference type="InterPro" id="IPR033989">
    <property type="entry name" value="CD209-like_CTLD"/>
</dbReference>
<keyword evidence="3" id="KW-0812">Transmembrane</keyword>
<keyword evidence="3" id="KW-0472">Membrane</keyword>
<feature type="transmembrane region" description="Helical" evidence="3">
    <location>
        <begin position="241"/>
        <end position="260"/>
    </location>
</feature>
<feature type="domain" description="C-type lectin" evidence="4">
    <location>
        <begin position="172"/>
        <end position="254"/>
    </location>
</feature>
<dbReference type="EMBL" id="JAAMOB010000001">
    <property type="protein sequence ID" value="KAF4118197.1"/>
    <property type="molecule type" value="Genomic_DNA"/>
</dbReference>
<evidence type="ECO:0000259" key="4">
    <source>
        <dbReference type="PROSITE" id="PS50041"/>
    </source>
</evidence>
<dbReference type="PANTHER" id="PTHR22802:SF471">
    <property type="entry name" value="CD209F ANTIGEN"/>
    <property type="match status" value="1"/>
</dbReference>
<evidence type="ECO:0000313" key="6">
    <source>
        <dbReference type="Proteomes" id="UP000579812"/>
    </source>
</evidence>
<dbReference type="SMART" id="SM00034">
    <property type="entry name" value="CLECT"/>
    <property type="match status" value="2"/>
</dbReference>
<keyword evidence="2" id="KW-0175">Coiled coil</keyword>
<organism evidence="5 6">
    <name type="scientific">Onychostoma macrolepis</name>
    <dbReference type="NCBI Taxonomy" id="369639"/>
    <lineage>
        <taxon>Eukaryota</taxon>
        <taxon>Metazoa</taxon>
        <taxon>Chordata</taxon>
        <taxon>Craniata</taxon>
        <taxon>Vertebrata</taxon>
        <taxon>Euteleostomi</taxon>
        <taxon>Actinopterygii</taxon>
        <taxon>Neopterygii</taxon>
        <taxon>Teleostei</taxon>
        <taxon>Ostariophysi</taxon>
        <taxon>Cypriniformes</taxon>
        <taxon>Cyprinidae</taxon>
        <taxon>Acrossocheilinae</taxon>
        <taxon>Onychostoma</taxon>
    </lineage>
</organism>
<dbReference type="SUPFAM" id="SSF90257">
    <property type="entry name" value="Myosin rod fragments"/>
    <property type="match status" value="1"/>
</dbReference>
<evidence type="ECO:0000256" key="3">
    <source>
        <dbReference type="SAM" id="Phobius"/>
    </source>
</evidence>
<keyword evidence="3" id="KW-1133">Transmembrane helix</keyword>
<dbReference type="InterPro" id="IPR001304">
    <property type="entry name" value="C-type_lectin-like"/>
</dbReference>
<keyword evidence="6" id="KW-1185">Reference proteome</keyword>
<feature type="domain" description="C-type lectin" evidence="4">
    <location>
        <begin position="361"/>
        <end position="476"/>
    </location>
</feature>
<evidence type="ECO:0000256" key="2">
    <source>
        <dbReference type="SAM" id="Coils"/>
    </source>
</evidence>
<dbReference type="PANTHER" id="PTHR22802">
    <property type="entry name" value="C-TYPE LECTIN SUPERFAMILY MEMBER"/>
    <property type="match status" value="1"/>
</dbReference>
<dbReference type="Pfam" id="PF00059">
    <property type="entry name" value="Lectin_C"/>
    <property type="match status" value="2"/>
</dbReference>
<dbReference type="CDD" id="cd03590">
    <property type="entry name" value="CLECT_DC-SIGN_like"/>
    <property type="match status" value="1"/>
</dbReference>
<feature type="coiled-coil region" evidence="2">
    <location>
        <begin position="78"/>
        <end position="140"/>
    </location>
</feature>
<evidence type="ECO:0000313" key="5">
    <source>
        <dbReference type="EMBL" id="KAF4118197.1"/>
    </source>
</evidence>
<proteinExistence type="predicted"/>
<keyword evidence="1" id="KW-0430">Lectin</keyword>
<dbReference type="SUPFAM" id="SSF56436">
    <property type="entry name" value="C-type lectin-like"/>
    <property type="match status" value="2"/>
</dbReference>
<comment type="caution">
    <text evidence="5">The sequence shown here is derived from an EMBL/GenBank/DDBJ whole genome shotgun (WGS) entry which is preliminary data.</text>
</comment>
<protein>
    <recommendedName>
        <fullName evidence="4">C-type lectin domain-containing protein</fullName>
    </recommendedName>
</protein>
<sequence length="477" mass="54899">MYGKTQEQNMEFEAFYESDEDTTGPRTLSYIQAKGKAIQCRGSRCLVLIAVGLGLICLLLLVFIILQNITITAERDLINSYKNTVEEFNQTINSLQDNYTDLMTEKHQLQNNKLELETRVNDLTAEKSQLQRDFDSLGQRNLDFEHKVTTLSDELKKNVSKGGNQCSLDGLFVSKKAMSWSDSRKYCRDRGGDLVIINTEEKQRLMSSLVRLSERAWIGLSDRENEGNLTWVDNSTLKQGFWFEVGLGLICVLLLVFIILQNITITAERDLINSYKNTVEEFNQTINSLQDNYTDLMTEKHQLQINFNSLSQKKLELETRVKDLTAEKNQLQRNFNSLSQKKLELESKVTSLSDKLNMDASKRVCFFISNELKSWSDSRQYCRERGADLVIINTEEKQKFISSLVKERAWIGLSDTENEGNMTWVDNSTLKQGFWLRGEPNNQDGNEDCIELMPSHPALNNWNDLPCSEKRKGFCEK</sequence>
<evidence type="ECO:0000256" key="1">
    <source>
        <dbReference type="ARBA" id="ARBA00022734"/>
    </source>
</evidence>
<dbReference type="InterPro" id="IPR051004">
    <property type="entry name" value="DC-SIGN_domain-containing"/>
</dbReference>
<reference evidence="5 6" key="1">
    <citation type="submission" date="2020-04" db="EMBL/GenBank/DDBJ databases">
        <title>Chromosome-level genome assembly of a cyprinid fish Onychostoma macrolepis by integration of Nanopore Sequencing, Bionano and Hi-C technology.</title>
        <authorList>
            <person name="Wang D."/>
        </authorList>
    </citation>
    <scope>NUCLEOTIDE SEQUENCE [LARGE SCALE GENOMIC DNA]</scope>
    <source>
        <strain evidence="5">SWU-2019</strain>
        <tissue evidence="5">Muscle</tissue>
    </source>
</reference>
<dbReference type="InterPro" id="IPR016187">
    <property type="entry name" value="CTDL_fold"/>
</dbReference>
<feature type="transmembrane region" description="Helical" evidence="3">
    <location>
        <begin position="45"/>
        <end position="66"/>
    </location>
</feature>
<dbReference type="Gene3D" id="3.10.100.10">
    <property type="entry name" value="Mannose-Binding Protein A, subunit A"/>
    <property type="match status" value="2"/>
</dbReference>
<dbReference type="Gene3D" id="1.20.5.340">
    <property type="match status" value="2"/>
</dbReference>
<dbReference type="GO" id="GO:0030246">
    <property type="term" value="F:carbohydrate binding"/>
    <property type="evidence" value="ECO:0007669"/>
    <property type="project" value="UniProtKB-KW"/>
</dbReference>
<dbReference type="PROSITE" id="PS50041">
    <property type="entry name" value="C_TYPE_LECTIN_2"/>
    <property type="match status" value="2"/>
</dbReference>